<evidence type="ECO:0000313" key="4">
    <source>
        <dbReference type="Proteomes" id="UP000053097"/>
    </source>
</evidence>
<gene>
    <name evidence="3" type="ORF">DMN91_000500</name>
    <name evidence="2" type="ORF">X777_14626</name>
</gene>
<dbReference type="OrthoDB" id="7635259at2759"/>
<dbReference type="EMBL" id="KK107077">
    <property type="protein sequence ID" value="EZA60600.1"/>
    <property type="molecule type" value="Genomic_DNA"/>
</dbReference>
<organism evidence="2 4">
    <name type="scientific">Ooceraea biroi</name>
    <name type="common">Clonal raider ant</name>
    <name type="synonym">Cerapachys biroi</name>
    <dbReference type="NCBI Taxonomy" id="2015173"/>
    <lineage>
        <taxon>Eukaryota</taxon>
        <taxon>Metazoa</taxon>
        <taxon>Ecdysozoa</taxon>
        <taxon>Arthropoda</taxon>
        <taxon>Hexapoda</taxon>
        <taxon>Insecta</taxon>
        <taxon>Pterygota</taxon>
        <taxon>Neoptera</taxon>
        <taxon>Endopterygota</taxon>
        <taxon>Hymenoptera</taxon>
        <taxon>Apocrita</taxon>
        <taxon>Aculeata</taxon>
        <taxon>Formicoidea</taxon>
        <taxon>Formicidae</taxon>
        <taxon>Dorylinae</taxon>
        <taxon>Ooceraea</taxon>
    </lineage>
</organism>
<evidence type="ECO:0000313" key="2">
    <source>
        <dbReference type="EMBL" id="EZA60600.1"/>
    </source>
</evidence>
<feature type="compositionally biased region" description="Polar residues" evidence="1">
    <location>
        <begin position="177"/>
        <end position="195"/>
    </location>
</feature>
<feature type="region of interest" description="Disordered" evidence="1">
    <location>
        <begin position="164"/>
        <end position="325"/>
    </location>
</feature>
<dbReference type="Proteomes" id="UP000053097">
    <property type="component" value="Unassembled WGS sequence"/>
</dbReference>
<keyword evidence="4" id="KW-1185">Reference proteome</keyword>
<name>A0A026WX33_OOCBI</name>
<reference evidence="2 4" key="1">
    <citation type="journal article" date="2014" name="Curr. Biol.">
        <title>The genome of the clonal raider ant Cerapachys biroi.</title>
        <authorList>
            <person name="Oxley P.R."/>
            <person name="Ji L."/>
            <person name="Fetter-Pruneda I."/>
            <person name="McKenzie S.K."/>
            <person name="Li C."/>
            <person name="Hu H."/>
            <person name="Zhang G."/>
            <person name="Kronauer D.J."/>
        </authorList>
    </citation>
    <scope>NUCLEOTIDE SEQUENCE [LARGE SCALE GENOMIC DNA]</scope>
</reference>
<dbReference type="AlphaFoldDB" id="A0A026WX33"/>
<accession>A0A026WX33</accession>
<proteinExistence type="predicted"/>
<feature type="compositionally biased region" description="Polar residues" evidence="1">
    <location>
        <begin position="302"/>
        <end position="319"/>
    </location>
</feature>
<feature type="compositionally biased region" description="Polar residues" evidence="1">
    <location>
        <begin position="222"/>
        <end position="238"/>
    </location>
</feature>
<dbReference type="OMA" id="HAFKGSR"/>
<protein>
    <submittedName>
        <fullName evidence="2">Uncharacterized protein</fullName>
    </submittedName>
</protein>
<feature type="region of interest" description="Disordered" evidence="1">
    <location>
        <begin position="27"/>
        <end position="56"/>
    </location>
</feature>
<reference evidence="3" key="2">
    <citation type="journal article" date="2018" name="Genome Res.">
        <title>The genomic architecture and molecular evolution of ant odorant receptors.</title>
        <authorList>
            <person name="McKenzie S.K."/>
            <person name="Kronauer D.J.C."/>
        </authorList>
    </citation>
    <scope>NUCLEOTIDE SEQUENCE [LARGE SCALE GENOMIC DNA]</scope>
    <source>
        <strain evidence="3">Clonal line C1</strain>
    </source>
</reference>
<dbReference type="Proteomes" id="UP000279307">
    <property type="component" value="Chromosome 1"/>
</dbReference>
<evidence type="ECO:0000313" key="3">
    <source>
        <dbReference type="EMBL" id="RLU26703.1"/>
    </source>
</evidence>
<dbReference type="EMBL" id="QOIP01000001">
    <property type="protein sequence ID" value="RLU26703.1"/>
    <property type="molecule type" value="Genomic_DNA"/>
</dbReference>
<evidence type="ECO:0000256" key="1">
    <source>
        <dbReference type="SAM" id="MobiDB-lite"/>
    </source>
</evidence>
<sequence length="404" mass="44703">MYICEEDSGDVGGCRLISVRQCVDVDGARGTSRSERRRIDGDDETNNVEQRHEGDDDARVALENVDERIVPSSVLKKVSGSELSAKPREFRKNQSWKGPSRIVRDVHAFKGSRRSASFILTREVGGTVRNVIAEQRGNTVEDDGYTAVVNPQYCDTLTRSIYASSRNENTRGRILKRSTSAPGTGEQISPANNLARTKEQSRVSANDRAVNEKAKDTKENTHPGNSVPGHSTFPSNLDVTDGAQITRYRLRTESRSSRSQESATKTEQSIARRATAPPIDLARRAKAASFVIERKRHRPSAKTPSRSTEDLSQCTTKSDTGADGMRNCGSAVAGVLENEGCVLLGVRSLEDAPQVILAPRQDDRCTRRDRERARILRRRRINGRSASVPRLNVSGIFRISDERL</sequence>
<feature type="compositionally biased region" description="Basic and acidic residues" evidence="1">
    <location>
        <begin position="209"/>
        <end position="221"/>
    </location>
</feature>
<reference evidence="3" key="3">
    <citation type="submission" date="2018-07" db="EMBL/GenBank/DDBJ databases">
        <authorList>
            <person name="Mckenzie S.K."/>
            <person name="Kronauer D.J.C."/>
        </authorList>
    </citation>
    <scope>NUCLEOTIDE SEQUENCE</scope>
    <source>
        <strain evidence="3">Clonal line C1</strain>
    </source>
</reference>